<sequence length="225" mass="24636">MKAILTNKGREKLAQGAFNVSHFALADDEIDYTLWDTAHPSGSDYYGTVIENLPLLEPVPNETSVMRYKLLRSTDHLDKSAGMKMATIGGSFNNKVNSNSGILDLSWKNVSNVGDEDSLQCTTVNLHSNSAPEGYSYTLLNTNIAYLYLDDNPTTAGRFSQQTEQSLRFRASQTLIAPPGNNTINIKAKRITSTQDLSKTTCIVTGLMSGATEALTIRVNYKAND</sequence>
<evidence type="ECO:0000313" key="1">
    <source>
        <dbReference type="EMBL" id="SVB25432.1"/>
    </source>
</evidence>
<dbReference type="EMBL" id="UINC01034500">
    <property type="protein sequence ID" value="SVB25432.1"/>
    <property type="molecule type" value="Genomic_DNA"/>
</dbReference>
<reference evidence="1" key="1">
    <citation type="submission" date="2018-05" db="EMBL/GenBank/DDBJ databases">
        <authorList>
            <person name="Lanie J.A."/>
            <person name="Ng W.-L."/>
            <person name="Kazmierczak K.M."/>
            <person name="Andrzejewski T.M."/>
            <person name="Davidsen T.M."/>
            <person name="Wayne K.J."/>
            <person name="Tettelin H."/>
            <person name="Glass J.I."/>
            <person name="Rusch D."/>
            <person name="Podicherti R."/>
            <person name="Tsui H.-C.T."/>
            <person name="Winkler M.E."/>
        </authorList>
    </citation>
    <scope>NUCLEOTIDE SEQUENCE</scope>
</reference>
<gene>
    <name evidence="1" type="ORF">METZ01_LOCUS178286</name>
</gene>
<name>A0A382CI02_9ZZZZ</name>
<protein>
    <submittedName>
        <fullName evidence="1">Uncharacterized protein</fullName>
    </submittedName>
</protein>
<accession>A0A382CI02</accession>
<dbReference type="AlphaFoldDB" id="A0A382CI02"/>
<organism evidence="1">
    <name type="scientific">marine metagenome</name>
    <dbReference type="NCBI Taxonomy" id="408172"/>
    <lineage>
        <taxon>unclassified sequences</taxon>
        <taxon>metagenomes</taxon>
        <taxon>ecological metagenomes</taxon>
    </lineage>
</organism>
<proteinExistence type="predicted"/>